<dbReference type="InterPro" id="IPR013324">
    <property type="entry name" value="RNA_pol_sigma_r3/r4-like"/>
</dbReference>
<evidence type="ECO:0000256" key="5">
    <source>
        <dbReference type="SAM" id="MobiDB-lite"/>
    </source>
</evidence>
<dbReference type="InterPro" id="IPR036388">
    <property type="entry name" value="WH-like_DNA-bd_sf"/>
</dbReference>
<keyword evidence="3" id="KW-0238">DNA-binding</keyword>
<dbReference type="Pfam" id="PF04542">
    <property type="entry name" value="Sigma70_r2"/>
    <property type="match status" value="1"/>
</dbReference>
<evidence type="ECO:0000256" key="2">
    <source>
        <dbReference type="ARBA" id="ARBA00023082"/>
    </source>
</evidence>
<evidence type="ECO:0000313" key="10">
    <source>
        <dbReference type="Proteomes" id="UP000597341"/>
    </source>
</evidence>
<dbReference type="Pfam" id="PF04539">
    <property type="entry name" value="Sigma70_r3"/>
    <property type="match status" value="1"/>
</dbReference>
<dbReference type="Gene3D" id="1.10.10.10">
    <property type="entry name" value="Winged helix-like DNA-binding domain superfamily/Winged helix DNA-binding domain"/>
    <property type="match status" value="2"/>
</dbReference>
<proteinExistence type="predicted"/>
<dbReference type="InterPro" id="IPR013325">
    <property type="entry name" value="RNA_pol_sigma_r2"/>
</dbReference>
<dbReference type="PANTHER" id="PTHR30385">
    <property type="entry name" value="SIGMA FACTOR F FLAGELLAR"/>
    <property type="match status" value="1"/>
</dbReference>
<dbReference type="InterPro" id="IPR014284">
    <property type="entry name" value="RNA_pol_sigma-70_dom"/>
</dbReference>
<dbReference type="Gene3D" id="1.20.120.1810">
    <property type="match status" value="1"/>
</dbReference>
<protein>
    <submittedName>
        <fullName evidence="9">RNA polymerase sigma factor</fullName>
    </submittedName>
</protein>
<keyword evidence="2" id="KW-0731">Sigma factor</keyword>
<evidence type="ECO:0000256" key="1">
    <source>
        <dbReference type="ARBA" id="ARBA00023015"/>
    </source>
</evidence>
<dbReference type="InterPro" id="IPR007624">
    <property type="entry name" value="RNA_pol_sigma70_r3"/>
</dbReference>
<dbReference type="InterPro" id="IPR000943">
    <property type="entry name" value="RNA_pol_sigma70"/>
</dbReference>
<organism evidence="9 10">
    <name type="scientific">Nocardioides flavus</name>
    <name type="common">ex Wang et al. 2016</name>
    <dbReference type="NCBI Taxonomy" id="2058780"/>
    <lineage>
        <taxon>Bacteria</taxon>
        <taxon>Bacillati</taxon>
        <taxon>Actinomycetota</taxon>
        <taxon>Actinomycetes</taxon>
        <taxon>Propionibacteriales</taxon>
        <taxon>Nocardioidaceae</taxon>
        <taxon>Nocardioides</taxon>
    </lineage>
</organism>
<reference evidence="10" key="1">
    <citation type="journal article" date="2019" name="Int. J. Syst. Evol. Microbiol.">
        <title>The Global Catalogue of Microorganisms (GCM) 10K type strain sequencing project: providing services to taxonomists for standard genome sequencing and annotation.</title>
        <authorList>
            <consortium name="The Broad Institute Genomics Platform"/>
            <consortium name="The Broad Institute Genome Sequencing Center for Infectious Disease"/>
            <person name="Wu L."/>
            <person name="Ma J."/>
        </authorList>
    </citation>
    <scope>NUCLEOTIDE SEQUENCE [LARGE SCALE GENOMIC DNA]</scope>
    <source>
        <strain evidence="10">CGMCC 1.12791</strain>
    </source>
</reference>
<evidence type="ECO:0000259" key="7">
    <source>
        <dbReference type="Pfam" id="PF04542"/>
    </source>
</evidence>
<evidence type="ECO:0000256" key="3">
    <source>
        <dbReference type="ARBA" id="ARBA00023125"/>
    </source>
</evidence>
<accession>A0ABQ3HIF0</accession>
<keyword evidence="1" id="KW-0805">Transcription regulation</keyword>
<dbReference type="InterPro" id="IPR007630">
    <property type="entry name" value="RNA_pol_sigma70_r4"/>
</dbReference>
<dbReference type="PRINTS" id="PR00046">
    <property type="entry name" value="SIGMA70FCT"/>
</dbReference>
<dbReference type="InterPro" id="IPR007627">
    <property type="entry name" value="RNA_pol_sigma70_r2"/>
</dbReference>
<feature type="domain" description="RNA polymerase sigma-70 region 3" evidence="6">
    <location>
        <begin position="138"/>
        <end position="204"/>
    </location>
</feature>
<dbReference type="SUPFAM" id="SSF88659">
    <property type="entry name" value="Sigma3 and sigma4 domains of RNA polymerase sigma factors"/>
    <property type="match status" value="2"/>
</dbReference>
<keyword evidence="10" id="KW-1185">Reference proteome</keyword>
<dbReference type="Proteomes" id="UP000597341">
    <property type="component" value="Unassembled WGS sequence"/>
</dbReference>
<comment type="caution">
    <text evidence="9">The sequence shown here is derived from an EMBL/GenBank/DDBJ whole genome shotgun (WGS) entry which is preliminary data.</text>
</comment>
<evidence type="ECO:0000313" key="9">
    <source>
        <dbReference type="EMBL" id="GHE16668.1"/>
    </source>
</evidence>
<gene>
    <name evidence="9" type="primary">sigB</name>
    <name evidence="9" type="ORF">GCM10011376_12780</name>
</gene>
<dbReference type="Pfam" id="PF04545">
    <property type="entry name" value="Sigma70_r4"/>
    <property type="match status" value="1"/>
</dbReference>
<evidence type="ECO:0000259" key="6">
    <source>
        <dbReference type="Pfam" id="PF04539"/>
    </source>
</evidence>
<feature type="region of interest" description="Disordered" evidence="5">
    <location>
        <begin position="1"/>
        <end position="28"/>
    </location>
</feature>
<dbReference type="SUPFAM" id="SSF88946">
    <property type="entry name" value="Sigma2 domain of RNA polymerase sigma factors"/>
    <property type="match status" value="1"/>
</dbReference>
<name>A0ABQ3HIF0_9ACTN</name>
<feature type="domain" description="RNA polymerase sigma-70 region 2" evidence="7">
    <location>
        <begin position="55"/>
        <end position="124"/>
    </location>
</feature>
<evidence type="ECO:0000256" key="4">
    <source>
        <dbReference type="ARBA" id="ARBA00023163"/>
    </source>
</evidence>
<sequence>MVTMSIAPELTRTHRTITPVQPLEGKARARRTDAIVHDLRDARRDADARELTRQLIETNAAVARSMASRYRNRGIDLDDLEQVALLGLTKAAQRFDPSAGHDFLSFAVPTVRGELRRHFRDIGWTVRPPRRVQDLQTRIAGAQDTLESSLGRSPRPSEVAEHLGEKVDDVVEALSADGCFTPTSLDATVADGSTSLGDLLGEDDRALAQVEAKVVLDPLVRLLSHRDQRILWLRFHDEHTQQEIAEEVGLTQAQVSRVLTRILAELRAHLVEHPPAA</sequence>
<dbReference type="PANTHER" id="PTHR30385:SF4">
    <property type="entry name" value="RNA POLYMERASE SIGMA-E FACTOR"/>
    <property type="match status" value="1"/>
</dbReference>
<dbReference type="NCBIfam" id="TIGR02937">
    <property type="entry name" value="sigma70-ECF"/>
    <property type="match status" value="1"/>
</dbReference>
<evidence type="ECO:0000259" key="8">
    <source>
        <dbReference type="Pfam" id="PF04545"/>
    </source>
</evidence>
<keyword evidence="4" id="KW-0804">Transcription</keyword>
<feature type="domain" description="RNA polymerase sigma-70 region 4" evidence="8">
    <location>
        <begin position="223"/>
        <end position="268"/>
    </location>
</feature>
<dbReference type="EMBL" id="BNAD01000002">
    <property type="protein sequence ID" value="GHE16668.1"/>
    <property type="molecule type" value="Genomic_DNA"/>
</dbReference>